<name>A0ABN9U8S7_9DINO</name>
<dbReference type="Proteomes" id="UP001189429">
    <property type="component" value="Unassembled WGS sequence"/>
</dbReference>
<evidence type="ECO:0000313" key="2">
    <source>
        <dbReference type="Proteomes" id="UP001189429"/>
    </source>
</evidence>
<accession>A0ABN9U8S7</accession>
<proteinExistence type="predicted"/>
<reference evidence="1" key="1">
    <citation type="submission" date="2023-10" db="EMBL/GenBank/DDBJ databases">
        <authorList>
            <person name="Chen Y."/>
            <person name="Shah S."/>
            <person name="Dougan E. K."/>
            <person name="Thang M."/>
            <person name="Chan C."/>
        </authorList>
    </citation>
    <scope>NUCLEOTIDE SEQUENCE [LARGE SCALE GENOMIC DNA]</scope>
</reference>
<keyword evidence="2" id="KW-1185">Reference proteome</keyword>
<organism evidence="1 2">
    <name type="scientific">Prorocentrum cordatum</name>
    <dbReference type="NCBI Taxonomy" id="2364126"/>
    <lineage>
        <taxon>Eukaryota</taxon>
        <taxon>Sar</taxon>
        <taxon>Alveolata</taxon>
        <taxon>Dinophyceae</taxon>
        <taxon>Prorocentrales</taxon>
        <taxon>Prorocentraceae</taxon>
        <taxon>Prorocentrum</taxon>
    </lineage>
</organism>
<dbReference type="EMBL" id="CAUYUJ010015549">
    <property type="protein sequence ID" value="CAK0855386.1"/>
    <property type="molecule type" value="Genomic_DNA"/>
</dbReference>
<comment type="caution">
    <text evidence="1">The sequence shown here is derived from an EMBL/GenBank/DDBJ whole genome shotgun (WGS) entry which is preliminary data.</text>
</comment>
<sequence length="112" mass="12144">MKMGHMAAVALGAFPCLQKCGEMGAQTYCVYVSSRHGGRTCHPVPPKEKFCVKTRYEQGVLSFGQCTEAFDVTEEVVAYKSDLVGAHFAREAARKCSGWCTETQDIDAGACP</sequence>
<gene>
    <name evidence="1" type="ORF">PCOR1329_LOCUS46159</name>
</gene>
<evidence type="ECO:0000313" key="1">
    <source>
        <dbReference type="EMBL" id="CAK0855386.1"/>
    </source>
</evidence>
<protein>
    <submittedName>
        <fullName evidence="1">Uncharacterized protein</fullName>
    </submittedName>
</protein>